<feature type="compositionally biased region" description="Basic and acidic residues" evidence="1">
    <location>
        <begin position="89"/>
        <end position="101"/>
    </location>
</feature>
<keyword evidence="2" id="KW-0472">Membrane</keyword>
<dbReference type="AlphaFoldDB" id="A0AA35R490"/>
<keyword evidence="2" id="KW-0812">Transmembrane</keyword>
<keyword evidence="2" id="KW-1133">Transmembrane helix</keyword>
<evidence type="ECO:0000256" key="1">
    <source>
        <dbReference type="SAM" id="MobiDB-lite"/>
    </source>
</evidence>
<keyword evidence="4" id="KW-1185">Reference proteome</keyword>
<reference evidence="3" key="1">
    <citation type="submission" date="2023-03" db="EMBL/GenBank/DDBJ databases">
        <authorList>
            <person name="Steffen K."/>
            <person name="Cardenas P."/>
        </authorList>
    </citation>
    <scope>NUCLEOTIDE SEQUENCE</scope>
</reference>
<evidence type="ECO:0000256" key="2">
    <source>
        <dbReference type="SAM" id="Phobius"/>
    </source>
</evidence>
<evidence type="ECO:0000313" key="4">
    <source>
        <dbReference type="Proteomes" id="UP001174909"/>
    </source>
</evidence>
<feature type="transmembrane region" description="Helical" evidence="2">
    <location>
        <begin position="49"/>
        <end position="70"/>
    </location>
</feature>
<comment type="caution">
    <text evidence="3">The sequence shown here is derived from an EMBL/GenBank/DDBJ whole genome shotgun (WGS) entry which is preliminary data.</text>
</comment>
<feature type="transmembrane region" description="Helical" evidence="2">
    <location>
        <begin position="20"/>
        <end position="43"/>
    </location>
</feature>
<feature type="region of interest" description="Disordered" evidence="1">
    <location>
        <begin position="89"/>
        <end position="117"/>
    </location>
</feature>
<evidence type="ECO:0000313" key="3">
    <source>
        <dbReference type="EMBL" id="CAI8003657.1"/>
    </source>
</evidence>
<dbReference type="EMBL" id="CASHTH010000530">
    <property type="protein sequence ID" value="CAI8003657.1"/>
    <property type="molecule type" value="Genomic_DNA"/>
</dbReference>
<sequence length="117" mass="12531">MSAYLVVNRQYFGQGPLATLYGYQIMGAMMGHAVATFLGGMVYELSGSFMPVFVLSMGFSLVGVLAILTLESTKQVLIPDWEKSLPPEARTDAIARLRPEPRPAPPSGALPEATPGD</sequence>
<accession>A0AA35R490</accession>
<dbReference type="SUPFAM" id="SSF103473">
    <property type="entry name" value="MFS general substrate transporter"/>
    <property type="match status" value="1"/>
</dbReference>
<protein>
    <submittedName>
        <fullName evidence="3">Uncharacterized protein</fullName>
    </submittedName>
</protein>
<organism evidence="3 4">
    <name type="scientific">Geodia barretti</name>
    <name type="common">Barrett's horny sponge</name>
    <dbReference type="NCBI Taxonomy" id="519541"/>
    <lineage>
        <taxon>Eukaryota</taxon>
        <taxon>Metazoa</taxon>
        <taxon>Porifera</taxon>
        <taxon>Demospongiae</taxon>
        <taxon>Heteroscleromorpha</taxon>
        <taxon>Tetractinellida</taxon>
        <taxon>Astrophorina</taxon>
        <taxon>Geodiidae</taxon>
        <taxon>Geodia</taxon>
    </lineage>
</organism>
<name>A0AA35R490_GEOBA</name>
<proteinExistence type="predicted"/>
<dbReference type="Proteomes" id="UP001174909">
    <property type="component" value="Unassembled WGS sequence"/>
</dbReference>
<gene>
    <name evidence="3" type="ORF">GBAR_LOCUS3720</name>
</gene>
<dbReference type="InterPro" id="IPR036259">
    <property type="entry name" value="MFS_trans_sf"/>
</dbReference>